<dbReference type="STRING" id="1802596.A2Z11_04080"/>
<dbReference type="InterPro" id="IPR011006">
    <property type="entry name" value="CheY-like_superfamily"/>
</dbReference>
<evidence type="ECO:0000259" key="3">
    <source>
        <dbReference type="PROSITE" id="PS50110"/>
    </source>
</evidence>
<reference evidence="4 5" key="1">
    <citation type="journal article" date="2016" name="Nat. Commun.">
        <title>Thousands of microbial genomes shed light on interconnected biogeochemical processes in an aquifer system.</title>
        <authorList>
            <person name="Anantharaman K."/>
            <person name="Brown C.T."/>
            <person name="Hug L.A."/>
            <person name="Sharon I."/>
            <person name="Castelle C.J."/>
            <person name="Probst A.J."/>
            <person name="Thomas B.C."/>
            <person name="Singh A."/>
            <person name="Wilkins M.J."/>
            <person name="Karaoz U."/>
            <person name="Brodie E.L."/>
            <person name="Williams K.H."/>
            <person name="Hubbard S.S."/>
            <person name="Banfield J.F."/>
        </authorList>
    </citation>
    <scope>NUCLEOTIDE SEQUENCE [LARGE SCALE GENOMIC DNA]</scope>
</reference>
<dbReference type="SUPFAM" id="SSF52172">
    <property type="entry name" value="CheY-like"/>
    <property type="match status" value="1"/>
</dbReference>
<accession>A0A1G1WEH9</accession>
<protein>
    <recommendedName>
        <fullName evidence="3">Response regulatory domain-containing protein</fullName>
    </recommendedName>
</protein>
<evidence type="ECO:0000313" key="5">
    <source>
        <dbReference type="Proteomes" id="UP000176389"/>
    </source>
</evidence>
<dbReference type="PROSITE" id="PS50110">
    <property type="entry name" value="RESPONSE_REGULATORY"/>
    <property type="match status" value="1"/>
</dbReference>
<sequence length="131" mass="14457">MDAVGQKILLVDDDPTFTRLYGSVFKVHGFDYAIARNGVEALQMAASEQPDLILLDIMLPDLNGFEVLKRLKQDPQTSKITVWVITNLAGQLDKEVAVSSGASDYLVKASYTPNQVTEKIKSFFGPSEAKY</sequence>
<dbReference type="InterPro" id="IPR050595">
    <property type="entry name" value="Bact_response_regulator"/>
</dbReference>
<feature type="modified residue" description="4-aspartylphosphate" evidence="2">
    <location>
        <position position="56"/>
    </location>
</feature>
<dbReference type="Proteomes" id="UP000176389">
    <property type="component" value="Unassembled WGS sequence"/>
</dbReference>
<gene>
    <name evidence="4" type="ORF">A2Z11_04080</name>
</gene>
<evidence type="ECO:0000313" key="4">
    <source>
        <dbReference type="EMBL" id="OGY26044.1"/>
    </source>
</evidence>
<proteinExistence type="predicted"/>
<name>A0A1G1WEH9_9BACT</name>
<dbReference type="Pfam" id="PF00072">
    <property type="entry name" value="Response_reg"/>
    <property type="match status" value="1"/>
</dbReference>
<dbReference type="Gene3D" id="3.40.50.2300">
    <property type="match status" value="1"/>
</dbReference>
<keyword evidence="1 2" id="KW-0597">Phosphoprotein</keyword>
<evidence type="ECO:0000256" key="1">
    <source>
        <dbReference type="ARBA" id="ARBA00022553"/>
    </source>
</evidence>
<evidence type="ECO:0000256" key="2">
    <source>
        <dbReference type="PROSITE-ProRule" id="PRU00169"/>
    </source>
</evidence>
<dbReference type="AlphaFoldDB" id="A0A1G1WEH9"/>
<feature type="domain" description="Response regulatory" evidence="3">
    <location>
        <begin position="7"/>
        <end position="123"/>
    </location>
</feature>
<dbReference type="PANTHER" id="PTHR44591">
    <property type="entry name" value="STRESS RESPONSE REGULATOR PROTEIN 1"/>
    <property type="match status" value="1"/>
</dbReference>
<organism evidence="4 5">
    <name type="scientific">Candidatus Woykebacteria bacterium RBG_16_43_9</name>
    <dbReference type="NCBI Taxonomy" id="1802596"/>
    <lineage>
        <taxon>Bacteria</taxon>
        <taxon>Candidatus Woykeibacteriota</taxon>
    </lineage>
</organism>
<dbReference type="EMBL" id="MHCS01000033">
    <property type="protein sequence ID" value="OGY26044.1"/>
    <property type="molecule type" value="Genomic_DNA"/>
</dbReference>
<dbReference type="SMART" id="SM00448">
    <property type="entry name" value="REC"/>
    <property type="match status" value="1"/>
</dbReference>
<dbReference type="InterPro" id="IPR001789">
    <property type="entry name" value="Sig_transdc_resp-reg_receiver"/>
</dbReference>
<dbReference type="PANTHER" id="PTHR44591:SF3">
    <property type="entry name" value="RESPONSE REGULATORY DOMAIN-CONTAINING PROTEIN"/>
    <property type="match status" value="1"/>
</dbReference>
<comment type="caution">
    <text evidence="4">The sequence shown here is derived from an EMBL/GenBank/DDBJ whole genome shotgun (WGS) entry which is preliminary data.</text>
</comment>
<dbReference type="GO" id="GO:0000160">
    <property type="term" value="P:phosphorelay signal transduction system"/>
    <property type="evidence" value="ECO:0007669"/>
    <property type="project" value="InterPro"/>
</dbReference>